<keyword evidence="2 6" id="KW-0812">Transmembrane</keyword>
<feature type="transmembrane region" description="Helical" evidence="6">
    <location>
        <begin position="329"/>
        <end position="350"/>
    </location>
</feature>
<dbReference type="Gene3D" id="1.20.1250.20">
    <property type="entry name" value="MFS general substrate transporter like domains"/>
    <property type="match status" value="1"/>
</dbReference>
<dbReference type="InterPro" id="IPR020846">
    <property type="entry name" value="MFS_dom"/>
</dbReference>
<evidence type="ECO:0000256" key="4">
    <source>
        <dbReference type="ARBA" id="ARBA00023136"/>
    </source>
</evidence>
<comment type="subcellular location">
    <subcellularLocation>
        <location evidence="1">Membrane</location>
        <topology evidence="1">Multi-pass membrane protein</topology>
    </subcellularLocation>
</comment>
<keyword evidence="4 6" id="KW-0472">Membrane</keyword>
<feature type="transmembrane region" description="Helical" evidence="6">
    <location>
        <begin position="207"/>
        <end position="227"/>
    </location>
</feature>
<feature type="transmembrane region" description="Helical" evidence="6">
    <location>
        <begin position="144"/>
        <end position="169"/>
    </location>
</feature>
<dbReference type="PANTHER" id="PTHR23501:SF198">
    <property type="entry name" value="AZOLE RESISTANCE PROTEIN 1-RELATED"/>
    <property type="match status" value="1"/>
</dbReference>
<feature type="transmembrane region" description="Helical" evidence="6">
    <location>
        <begin position="362"/>
        <end position="382"/>
    </location>
</feature>
<sequence>MTTLAATRPTLVASGRNSSISSHADDKEQVPTPLPNAPVEQADEELTKLRVLLILIMTGMLMFLVALDKTIIGVALPSISSEFRSLNDVGWYGSAYMATTAAFQLVWGRIYKANPVKPTFLIAVLIFEIGSAVCGAAPTSKGFIVGRAVAGAGGAGIMNGAISILMAVVPLEKRAAAQASFGAVFGIASALGPLLGGAFTQRVSWRWCFYINLPFAVVAILPVIFFLDGKKTADKGKTTPPFRQQIRQIDPIGVILVLGSIVSLVLALQFGGQASSATSLSSWNTPRVIALLVVFAVALLAFIGWQVYMQDRALLAPKVFVKRSVLGSFWYMWFLAASMTVLFYYVPIWFQVVKGQTPIRSSYSTLASIVPFCGASIIAGIVVKKTGHYAPPMILPPVLGSIGAGLITTWTSTTPEAKWAGYQVLYGLGMGVGMTGSSLAVQAVLPPSDVPLGIAAVFFAREMGSAVFVAAAENLLSSRLVKGLQQIPELNGRAAQLAQSGVAEIRHAVEGMGDRVVGETIEAFTAALRNVWYLVVALTVAMILPFFLIKWLNLNKVGKERAEQAEAAKKEARKAQEEA</sequence>
<feature type="transmembrane region" description="Helical" evidence="6">
    <location>
        <begin position="51"/>
        <end position="77"/>
    </location>
</feature>
<name>A0A2N8U800_9BASI</name>
<evidence type="ECO:0000256" key="3">
    <source>
        <dbReference type="ARBA" id="ARBA00022989"/>
    </source>
</evidence>
<dbReference type="Proteomes" id="UP000239563">
    <property type="component" value="Chromosome II"/>
</dbReference>
<dbReference type="PANTHER" id="PTHR23501">
    <property type="entry name" value="MAJOR FACILITATOR SUPERFAMILY"/>
    <property type="match status" value="1"/>
</dbReference>
<evidence type="ECO:0000256" key="1">
    <source>
        <dbReference type="ARBA" id="ARBA00004141"/>
    </source>
</evidence>
<reference evidence="8 9" key="1">
    <citation type="submission" date="2017-02" db="EMBL/GenBank/DDBJ databases">
        <authorList>
            <person name="Peterson S.W."/>
        </authorList>
    </citation>
    <scope>NUCLEOTIDE SEQUENCE [LARGE SCALE GENOMIC DNA]</scope>
    <source>
        <strain evidence="8 9">SRS1_H2-8</strain>
    </source>
</reference>
<evidence type="ECO:0000259" key="7">
    <source>
        <dbReference type="PROSITE" id="PS50850"/>
    </source>
</evidence>
<dbReference type="FunFam" id="1.20.1250.20:FF:000196">
    <property type="entry name" value="MFS toxin efflux pump (AflT)"/>
    <property type="match status" value="1"/>
</dbReference>
<feature type="transmembrane region" description="Helical" evidence="6">
    <location>
        <begin position="288"/>
        <end position="308"/>
    </location>
</feature>
<feature type="transmembrane region" description="Helical" evidence="6">
    <location>
        <begin position="181"/>
        <end position="201"/>
    </location>
</feature>
<dbReference type="AlphaFoldDB" id="A0A2N8U800"/>
<dbReference type="InterPro" id="IPR036259">
    <property type="entry name" value="MFS_trans_sf"/>
</dbReference>
<feature type="domain" description="Major facilitator superfamily (MFS) profile" evidence="7">
    <location>
        <begin position="54"/>
        <end position="553"/>
    </location>
</feature>
<dbReference type="PROSITE" id="PS50850">
    <property type="entry name" value="MFS"/>
    <property type="match status" value="1"/>
</dbReference>
<dbReference type="Pfam" id="PF07690">
    <property type="entry name" value="MFS_1"/>
    <property type="match status" value="1"/>
</dbReference>
<dbReference type="EMBL" id="LT795055">
    <property type="protein sequence ID" value="SJX60901.1"/>
    <property type="molecule type" value="Genomic_DNA"/>
</dbReference>
<evidence type="ECO:0000313" key="8">
    <source>
        <dbReference type="EMBL" id="SJX60901.1"/>
    </source>
</evidence>
<feature type="transmembrane region" description="Helical" evidence="6">
    <location>
        <begin position="248"/>
        <end position="268"/>
    </location>
</feature>
<proteinExistence type="predicted"/>
<feature type="transmembrane region" description="Helical" evidence="6">
    <location>
        <begin position="89"/>
        <end position="107"/>
    </location>
</feature>
<accession>A0A2N8U800</accession>
<feature type="transmembrane region" description="Helical" evidence="6">
    <location>
        <begin position="424"/>
        <end position="445"/>
    </location>
</feature>
<evidence type="ECO:0000256" key="5">
    <source>
        <dbReference type="SAM" id="MobiDB-lite"/>
    </source>
</evidence>
<feature type="transmembrane region" description="Helical" evidence="6">
    <location>
        <begin position="119"/>
        <end position="138"/>
    </location>
</feature>
<evidence type="ECO:0000256" key="6">
    <source>
        <dbReference type="SAM" id="Phobius"/>
    </source>
</evidence>
<feature type="transmembrane region" description="Helical" evidence="6">
    <location>
        <begin position="531"/>
        <end position="552"/>
    </location>
</feature>
<dbReference type="CDD" id="cd17502">
    <property type="entry name" value="MFS_Azr1_MDR_like"/>
    <property type="match status" value="1"/>
</dbReference>
<organism evidence="8 9">
    <name type="scientific">Sporisorium reilianum f. sp. reilianum</name>
    <dbReference type="NCBI Taxonomy" id="72559"/>
    <lineage>
        <taxon>Eukaryota</taxon>
        <taxon>Fungi</taxon>
        <taxon>Dikarya</taxon>
        <taxon>Basidiomycota</taxon>
        <taxon>Ustilaginomycotina</taxon>
        <taxon>Ustilaginomycetes</taxon>
        <taxon>Ustilaginales</taxon>
        <taxon>Ustilaginaceae</taxon>
        <taxon>Sporisorium</taxon>
    </lineage>
</organism>
<dbReference type="GO" id="GO:0022857">
    <property type="term" value="F:transmembrane transporter activity"/>
    <property type="evidence" value="ECO:0007669"/>
    <property type="project" value="InterPro"/>
</dbReference>
<gene>
    <name evidence="8" type="ORF">SRS1_12129</name>
</gene>
<evidence type="ECO:0000256" key="2">
    <source>
        <dbReference type="ARBA" id="ARBA00022692"/>
    </source>
</evidence>
<dbReference type="SUPFAM" id="SSF103473">
    <property type="entry name" value="MFS general substrate transporter"/>
    <property type="match status" value="2"/>
</dbReference>
<dbReference type="GO" id="GO:0005886">
    <property type="term" value="C:plasma membrane"/>
    <property type="evidence" value="ECO:0007669"/>
    <property type="project" value="TreeGrafter"/>
</dbReference>
<keyword evidence="3 6" id="KW-1133">Transmembrane helix</keyword>
<evidence type="ECO:0000313" key="9">
    <source>
        <dbReference type="Proteomes" id="UP000239563"/>
    </source>
</evidence>
<dbReference type="InterPro" id="IPR011701">
    <property type="entry name" value="MFS"/>
</dbReference>
<dbReference type="PRINTS" id="PR01036">
    <property type="entry name" value="TCRTETB"/>
</dbReference>
<feature type="region of interest" description="Disordered" evidence="5">
    <location>
        <begin position="1"/>
        <end position="39"/>
    </location>
</feature>
<protein>
    <submittedName>
        <fullName evidence="8">Probable aflatoxin efflux pump AFLT</fullName>
    </submittedName>
</protein>